<dbReference type="AlphaFoldDB" id="A0A6I4IZK7"/>
<dbReference type="Pfam" id="PF07238">
    <property type="entry name" value="PilZ"/>
    <property type="match status" value="1"/>
</dbReference>
<accession>A0A6I4IZK7</accession>
<feature type="domain" description="PilZ" evidence="1">
    <location>
        <begin position="11"/>
        <end position="97"/>
    </location>
</feature>
<evidence type="ECO:0000313" key="3">
    <source>
        <dbReference type="Proteomes" id="UP000441389"/>
    </source>
</evidence>
<dbReference type="EMBL" id="WQMS01000007">
    <property type="protein sequence ID" value="MVO77689.1"/>
    <property type="molecule type" value="Genomic_DNA"/>
</dbReference>
<evidence type="ECO:0000259" key="1">
    <source>
        <dbReference type="Pfam" id="PF07238"/>
    </source>
</evidence>
<dbReference type="RefSeq" id="WP_157026649.1">
    <property type="nucleotide sequence ID" value="NZ_WQMS01000007.1"/>
</dbReference>
<dbReference type="Gene3D" id="2.40.10.220">
    <property type="entry name" value="predicted glycosyltransferase like domains"/>
    <property type="match status" value="1"/>
</dbReference>
<dbReference type="GO" id="GO:0035438">
    <property type="term" value="F:cyclic-di-GMP binding"/>
    <property type="evidence" value="ECO:0007669"/>
    <property type="project" value="InterPro"/>
</dbReference>
<organism evidence="2 3">
    <name type="scientific">Sphingomonas horti</name>
    <dbReference type="NCBI Taxonomy" id="2682842"/>
    <lineage>
        <taxon>Bacteria</taxon>
        <taxon>Pseudomonadati</taxon>
        <taxon>Pseudomonadota</taxon>
        <taxon>Alphaproteobacteria</taxon>
        <taxon>Sphingomonadales</taxon>
        <taxon>Sphingomonadaceae</taxon>
        <taxon>Sphingomonas</taxon>
    </lineage>
</organism>
<name>A0A6I4IZK7_9SPHN</name>
<dbReference type="Proteomes" id="UP000441389">
    <property type="component" value="Unassembled WGS sequence"/>
</dbReference>
<sequence>MIKAIPVQDSRRAFKRQNFMIRATIGPESGASHAGRLRDLSAEGMKIELDAVPQPPMRRGDIVYAELRGVGRVKGEVVWRRTHWYGIHFARPIRPEQAIKPVGTGETTPDYVKPVLVPGRSLKYVEGL</sequence>
<dbReference type="SUPFAM" id="SSF141371">
    <property type="entry name" value="PilZ domain-like"/>
    <property type="match status" value="1"/>
</dbReference>
<proteinExistence type="predicted"/>
<gene>
    <name evidence="2" type="ORF">GON01_07035</name>
</gene>
<protein>
    <recommendedName>
        <fullName evidence="1">PilZ domain-containing protein</fullName>
    </recommendedName>
</protein>
<reference evidence="2 3" key="1">
    <citation type="submission" date="2019-12" db="EMBL/GenBank/DDBJ databases">
        <authorList>
            <person name="Huq M.A."/>
        </authorList>
    </citation>
    <scope>NUCLEOTIDE SEQUENCE [LARGE SCALE GENOMIC DNA]</scope>
    <source>
        <strain evidence="2 3">MAH-20</strain>
    </source>
</reference>
<dbReference type="InterPro" id="IPR009875">
    <property type="entry name" value="PilZ_domain"/>
</dbReference>
<keyword evidence="3" id="KW-1185">Reference proteome</keyword>
<comment type="caution">
    <text evidence="2">The sequence shown here is derived from an EMBL/GenBank/DDBJ whole genome shotgun (WGS) entry which is preliminary data.</text>
</comment>
<evidence type="ECO:0000313" key="2">
    <source>
        <dbReference type="EMBL" id="MVO77689.1"/>
    </source>
</evidence>